<dbReference type="Proteomes" id="UP000284057">
    <property type="component" value="Unassembled WGS sequence"/>
</dbReference>
<evidence type="ECO:0000313" key="2">
    <source>
        <dbReference type="EMBL" id="RIQ11883.1"/>
    </source>
</evidence>
<reference evidence="2 3" key="1">
    <citation type="submission" date="2018-09" db="EMBL/GenBank/DDBJ databases">
        <title>Isolation, diversity and antifungal activity of actinobacteria from wheat.</title>
        <authorList>
            <person name="Han C."/>
        </authorList>
    </citation>
    <scope>NUCLEOTIDE SEQUENCE [LARGE SCALE GENOMIC DNA]</scope>
    <source>
        <strain evidence="2 3">NEAU-YY265</strain>
    </source>
</reference>
<evidence type="ECO:0000256" key="1">
    <source>
        <dbReference type="SAM" id="Phobius"/>
    </source>
</evidence>
<keyword evidence="1" id="KW-0812">Transmembrane</keyword>
<gene>
    <name evidence="2" type="ORF">DY240_27945</name>
</gene>
<organism evidence="2 3">
    <name type="scientific">Jiangella rhizosphaerae</name>
    <dbReference type="NCBI Taxonomy" id="2293569"/>
    <lineage>
        <taxon>Bacteria</taxon>
        <taxon>Bacillati</taxon>
        <taxon>Actinomycetota</taxon>
        <taxon>Actinomycetes</taxon>
        <taxon>Jiangellales</taxon>
        <taxon>Jiangellaceae</taxon>
        <taxon>Jiangella</taxon>
    </lineage>
</organism>
<keyword evidence="3" id="KW-1185">Reference proteome</keyword>
<dbReference type="AlphaFoldDB" id="A0A418KHS6"/>
<name>A0A418KHS6_9ACTN</name>
<proteinExistence type="predicted"/>
<sequence>MTMSGSISEATSRMRPWSQASLMVRMIAATAWHCAWSVMCSLAVVRGSGIAARMVVREYRPAARPDRRVRAGLRRSYSRFVEFALSAAAIAALLLAIWAAWYVRRAVADLGRSARESLSRDGREWAGARFRLDHVSHHRYLLRNDGTSAAYGIRVDVGELVVHEGSVMLKRLAPGQSVRYLLIQPLLVRVDEIVVRWHDRPECLDSPRVARLPLHAASDHPERQGA</sequence>
<dbReference type="EMBL" id="QUAL01000414">
    <property type="protein sequence ID" value="RIQ11883.1"/>
    <property type="molecule type" value="Genomic_DNA"/>
</dbReference>
<feature type="transmembrane region" description="Helical" evidence="1">
    <location>
        <begin position="83"/>
        <end position="103"/>
    </location>
</feature>
<keyword evidence="1" id="KW-1133">Transmembrane helix</keyword>
<keyword evidence="1" id="KW-0472">Membrane</keyword>
<comment type="caution">
    <text evidence="2">The sequence shown here is derived from an EMBL/GenBank/DDBJ whole genome shotgun (WGS) entry which is preliminary data.</text>
</comment>
<evidence type="ECO:0000313" key="3">
    <source>
        <dbReference type="Proteomes" id="UP000284057"/>
    </source>
</evidence>
<protein>
    <submittedName>
        <fullName evidence="2">Uncharacterized protein</fullName>
    </submittedName>
</protein>
<accession>A0A418KHS6</accession>